<evidence type="ECO:0000313" key="4">
    <source>
        <dbReference type="EMBL" id="TKJ36551.1"/>
    </source>
</evidence>
<dbReference type="PANTHER" id="PTHR12904:SF23">
    <property type="entry name" value="PROTEIN ZER-1 HOMOLOG"/>
    <property type="match status" value="1"/>
</dbReference>
<feature type="signal peptide" evidence="2">
    <location>
        <begin position="1"/>
        <end position="20"/>
    </location>
</feature>
<sequence length="456" mass="51672">MLKKSVVLAVAFAVIGTAVFCGKKPSPSPQVTEEPREKKWMEVYHRNKLKDTVDITYWEPGTDHFWIECVDGYIDSMRRNNGGTKISYVYLWQGEDTIDYYLDEYHLLNINDVPCGIDLRYVPADSVPEPFLITTAIVRPEQVLQLEKFPNLAVLNTHRFDDDYLPALSGLKKLQLLSLRRSRKKSQYSPGITDEGIKNLEGLTNLRVLDLSFTQVSGEGLAHLKNLSELRELNIYHTYMGLGGSDFKHLKAFPKLKRLRCSVYSFPDLSLRHIGELSGLEELYLEGLDVTGFNIRHLKGLTELRVLHLGITDVDDFGMRYLKDMIHLRELGLSNTKVGNSGLRHISGLVRLEVLGLMETRVSSTGLRHLSGLTELRKLDLGETRVGNRGLEKISHLTNLRSLSLFDTPVTDKGLKHLEGLTNLKKLNLAKTKVTRQGIAELQEALPDCKISYWVD</sequence>
<reference evidence="4 5" key="1">
    <citation type="submission" date="2017-06" db="EMBL/GenBank/DDBJ databases">
        <title>Novel microbial phyla capable of carbon fixation and sulfur reduction in deep-sea sediments.</title>
        <authorList>
            <person name="Huang J."/>
            <person name="Baker B."/>
            <person name="Wang Y."/>
        </authorList>
    </citation>
    <scope>NUCLEOTIDE SEQUENCE [LARGE SCALE GENOMIC DNA]</scope>
    <source>
        <strain evidence="4">B3_TA06</strain>
    </source>
</reference>
<proteinExistence type="predicted"/>
<dbReference type="SMART" id="SM00368">
    <property type="entry name" value="LRR_RI"/>
    <property type="match status" value="4"/>
</dbReference>
<protein>
    <recommendedName>
        <fullName evidence="3">Disease resistance R13L4/SHOC-2-like LRR domain-containing protein</fullName>
    </recommendedName>
</protein>
<feature type="domain" description="Disease resistance R13L4/SHOC-2-like LRR" evidence="3">
    <location>
        <begin position="298"/>
        <end position="434"/>
    </location>
</feature>
<dbReference type="AlphaFoldDB" id="A0A532UNN8"/>
<dbReference type="Gene3D" id="3.80.10.10">
    <property type="entry name" value="Ribonuclease Inhibitor"/>
    <property type="match status" value="3"/>
</dbReference>
<dbReference type="InterPro" id="IPR051341">
    <property type="entry name" value="Zyg-11_UBL_adapter"/>
</dbReference>
<dbReference type="InterPro" id="IPR055414">
    <property type="entry name" value="LRR_R13L4/SHOC2-like"/>
</dbReference>
<comment type="caution">
    <text evidence="4">The sequence shown here is derived from an EMBL/GenBank/DDBJ whole genome shotgun (WGS) entry which is preliminary data.</text>
</comment>
<evidence type="ECO:0000259" key="3">
    <source>
        <dbReference type="Pfam" id="PF23598"/>
    </source>
</evidence>
<dbReference type="Proteomes" id="UP000317778">
    <property type="component" value="Unassembled WGS sequence"/>
</dbReference>
<dbReference type="InterPro" id="IPR001611">
    <property type="entry name" value="Leu-rich_rpt"/>
</dbReference>
<evidence type="ECO:0000313" key="5">
    <source>
        <dbReference type="Proteomes" id="UP000317778"/>
    </source>
</evidence>
<evidence type="ECO:0000256" key="2">
    <source>
        <dbReference type="SAM" id="SignalP"/>
    </source>
</evidence>
<dbReference type="PANTHER" id="PTHR12904">
    <property type="match status" value="1"/>
</dbReference>
<keyword evidence="1" id="KW-0677">Repeat</keyword>
<evidence type="ECO:0000256" key="1">
    <source>
        <dbReference type="ARBA" id="ARBA00022737"/>
    </source>
</evidence>
<accession>A0A532UNN8</accession>
<dbReference type="Pfam" id="PF23598">
    <property type="entry name" value="LRR_14"/>
    <property type="match status" value="1"/>
</dbReference>
<organism evidence="4 5">
    <name type="scientific">candidate division TA06 bacterium B3_TA06</name>
    <dbReference type="NCBI Taxonomy" id="2012487"/>
    <lineage>
        <taxon>Bacteria</taxon>
        <taxon>Bacteria division TA06</taxon>
    </lineage>
</organism>
<feature type="chain" id="PRO_5021850482" description="Disease resistance R13L4/SHOC-2-like LRR domain-containing protein" evidence="2">
    <location>
        <begin position="21"/>
        <end position="456"/>
    </location>
</feature>
<gene>
    <name evidence="4" type="ORF">CEE36_11525</name>
</gene>
<dbReference type="SUPFAM" id="SSF52047">
    <property type="entry name" value="RNI-like"/>
    <property type="match status" value="1"/>
</dbReference>
<dbReference type="InterPro" id="IPR032675">
    <property type="entry name" value="LRR_dom_sf"/>
</dbReference>
<keyword evidence="2" id="KW-0732">Signal</keyword>
<dbReference type="EMBL" id="NJBO01000041">
    <property type="protein sequence ID" value="TKJ36551.1"/>
    <property type="molecule type" value="Genomic_DNA"/>
</dbReference>
<name>A0A532UNN8_UNCT6</name>
<dbReference type="Pfam" id="PF13516">
    <property type="entry name" value="LRR_6"/>
    <property type="match status" value="1"/>
</dbReference>